<evidence type="ECO:0000259" key="1">
    <source>
        <dbReference type="Pfam" id="PF25568"/>
    </source>
</evidence>
<dbReference type="Gene3D" id="6.10.280.40">
    <property type="match status" value="1"/>
</dbReference>
<gene>
    <name evidence="2" type="ORF">ZIOFF_011777</name>
</gene>
<organism evidence="2 3">
    <name type="scientific">Zingiber officinale</name>
    <name type="common">Ginger</name>
    <name type="synonym">Amomum zingiber</name>
    <dbReference type="NCBI Taxonomy" id="94328"/>
    <lineage>
        <taxon>Eukaryota</taxon>
        <taxon>Viridiplantae</taxon>
        <taxon>Streptophyta</taxon>
        <taxon>Embryophyta</taxon>
        <taxon>Tracheophyta</taxon>
        <taxon>Spermatophyta</taxon>
        <taxon>Magnoliopsida</taxon>
        <taxon>Liliopsida</taxon>
        <taxon>Zingiberales</taxon>
        <taxon>Zingiberaceae</taxon>
        <taxon>Zingiber</taxon>
    </lineage>
</organism>
<sequence length="73" mass="8467">MDQKIHLLYCRMAVFRILIGNYLEEGEAHPRMLEVEVLLAELEMTLADISEVFMSCDTKEERTNATMNEDTVD</sequence>
<dbReference type="EMBL" id="JACMSC010000003">
    <property type="protein sequence ID" value="KAG6529569.1"/>
    <property type="molecule type" value="Genomic_DNA"/>
</dbReference>
<protein>
    <recommendedName>
        <fullName evidence="1">AAA+ ATPase At3g28540-like C-terminal domain-containing protein</fullName>
    </recommendedName>
</protein>
<reference evidence="2 3" key="1">
    <citation type="submission" date="2020-08" db="EMBL/GenBank/DDBJ databases">
        <title>Plant Genome Project.</title>
        <authorList>
            <person name="Zhang R.-G."/>
        </authorList>
    </citation>
    <scope>NUCLEOTIDE SEQUENCE [LARGE SCALE GENOMIC DNA]</scope>
    <source>
        <tissue evidence="2">Rhizome</tissue>
    </source>
</reference>
<dbReference type="Proteomes" id="UP000734854">
    <property type="component" value="Unassembled WGS sequence"/>
</dbReference>
<dbReference type="InterPro" id="IPR058017">
    <property type="entry name" value="At3g28540-like_C"/>
</dbReference>
<evidence type="ECO:0000313" key="2">
    <source>
        <dbReference type="EMBL" id="KAG6529569.1"/>
    </source>
</evidence>
<accession>A0A8J5HJQ3</accession>
<dbReference type="AlphaFoldDB" id="A0A8J5HJQ3"/>
<feature type="domain" description="AAA+ ATPase At3g28540-like C-terminal" evidence="1">
    <location>
        <begin position="10"/>
        <end position="62"/>
    </location>
</feature>
<proteinExistence type="predicted"/>
<comment type="caution">
    <text evidence="2">The sequence shown here is derived from an EMBL/GenBank/DDBJ whole genome shotgun (WGS) entry which is preliminary data.</text>
</comment>
<name>A0A8J5HJQ3_ZINOF</name>
<keyword evidence="3" id="KW-1185">Reference proteome</keyword>
<dbReference type="Pfam" id="PF25568">
    <property type="entry name" value="AAA_lid_At3g28540"/>
    <property type="match status" value="1"/>
</dbReference>
<evidence type="ECO:0000313" key="3">
    <source>
        <dbReference type="Proteomes" id="UP000734854"/>
    </source>
</evidence>